<keyword evidence="3" id="KW-0547">Nucleotide-binding</keyword>
<evidence type="ECO:0000256" key="2">
    <source>
        <dbReference type="ARBA" id="ARBA00022448"/>
    </source>
</evidence>
<dbReference type="EMBL" id="CP036298">
    <property type="protein sequence ID" value="QDV27646.1"/>
    <property type="molecule type" value="Genomic_DNA"/>
</dbReference>
<organism evidence="6 7">
    <name type="scientific">Aureliella helgolandensis</name>
    <dbReference type="NCBI Taxonomy" id="2527968"/>
    <lineage>
        <taxon>Bacteria</taxon>
        <taxon>Pseudomonadati</taxon>
        <taxon>Planctomycetota</taxon>
        <taxon>Planctomycetia</taxon>
        <taxon>Pirellulales</taxon>
        <taxon>Pirellulaceae</taxon>
        <taxon>Aureliella</taxon>
    </lineage>
</organism>
<dbReference type="KEGG" id="ahel:Q31a_60390"/>
<dbReference type="Gene3D" id="3.40.50.300">
    <property type="entry name" value="P-loop containing nucleotide triphosphate hydrolases"/>
    <property type="match status" value="1"/>
</dbReference>
<dbReference type="InterPro" id="IPR027417">
    <property type="entry name" value="P-loop_NTPase"/>
</dbReference>
<name>A0A518GGC7_9BACT</name>
<gene>
    <name evidence="6" type="primary">yxlF_3</name>
    <name evidence="6" type="ORF">Q31a_60390</name>
</gene>
<evidence type="ECO:0000313" key="7">
    <source>
        <dbReference type="Proteomes" id="UP000318017"/>
    </source>
</evidence>
<feature type="domain" description="ABC transporter" evidence="5">
    <location>
        <begin position="7"/>
        <end position="242"/>
    </location>
</feature>
<dbReference type="SMART" id="SM00382">
    <property type="entry name" value="AAA"/>
    <property type="match status" value="1"/>
</dbReference>
<dbReference type="RefSeq" id="WP_145085351.1">
    <property type="nucleotide sequence ID" value="NZ_CP036298.1"/>
</dbReference>
<dbReference type="GO" id="GO:0016887">
    <property type="term" value="F:ATP hydrolysis activity"/>
    <property type="evidence" value="ECO:0007669"/>
    <property type="project" value="InterPro"/>
</dbReference>
<keyword evidence="6" id="KW-0378">Hydrolase</keyword>
<dbReference type="GO" id="GO:0005524">
    <property type="term" value="F:ATP binding"/>
    <property type="evidence" value="ECO:0007669"/>
    <property type="project" value="UniProtKB-KW"/>
</dbReference>
<evidence type="ECO:0000313" key="6">
    <source>
        <dbReference type="EMBL" id="QDV27646.1"/>
    </source>
</evidence>
<dbReference type="InterPro" id="IPR003593">
    <property type="entry name" value="AAA+_ATPase"/>
</dbReference>
<dbReference type="InterPro" id="IPR017871">
    <property type="entry name" value="ABC_transporter-like_CS"/>
</dbReference>
<dbReference type="CDD" id="cd03230">
    <property type="entry name" value="ABC_DR_subfamily_A"/>
    <property type="match status" value="1"/>
</dbReference>
<dbReference type="PROSITE" id="PS50893">
    <property type="entry name" value="ABC_TRANSPORTER_2"/>
    <property type="match status" value="1"/>
</dbReference>
<dbReference type="SUPFAM" id="SSF52540">
    <property type="entry name" value="P-loop containing nucleoside triphosphate hydrolases"/>
    <property type="match status" value="1"/>
</dbReference>
<dbReference type="OrthoDB" id="9804819at2"/>
<evidence type="ECO:0000256" key="1">
    <source>
        <dbReference type="ARBA" id="ARBA00005417"/>
    </source>
</evidence>
<keyword evidence="7" id="KW-1185">Reference proteome</keyword>
<dbReference type="InterPro" id="IPR003439">
    <property type="entry name" value="ABC_transporter-like_ATP-bd"/>
</dbReference>
<dbReference type="PROSITE" id="PS00211">
    <property type="entry name" value="ABC_TRANSPORTER_1"/>
    <property type="match status" value="1"/>
</dbReference>
<dbReference type="Pfam" id="PF00005">
    <property type="entry name" value="ABC_tran"/>
    <property type="match status" value="1"/>
</dbReference>
<proteinExistence type="inferred from homology"/>
<keyword evidence="4 6" id="KW-0067">ATP-binding</keyword>
<protein>
    <submittedName>
        <fullName evidence="6">Putative ABC transporter ATP-binding protein YxlF</fullName>
        <ecNumber evidence="6">3.6.3.-</ecNumber>
    </submittedName>
</protein>
<reference evidence="6 7" key="1">
    <citation type="submission" date="2019-02" db="EMBL/GenBank/DDBJ databases">
        <title>Deep-cultivation of Planctomycetes and their phenomic and genomic characterization uncovers novel biology.</title>
        <authorList>
            <person name="Wiegand S."/>
            <person name="Jogler M."/>
            <person name="Boedeker C."/>
            <person name="Pinto D."/>
            <person name="Vollmers J."/>
            <person name="Rivas-Marin E."/>
            <person name="Kohn T."/>
            <person name="Peeters S.H."/>
            <person name="Heuer A."/>
            <person name="Rast P."/>
            <person name="Oberbeckmann S."/>
            <person name="Bunk B."/>
            <person name="Jeske O."/>
            <person name="Meyerdierks A."/>
            <person name="Storesund J.E."/>
            <person name="Kallscheuer N."/>
            <person name="Luecker S."/>
            <person name="Lage O.M."/>
            <person name="Pohl T."/>
            <person name="Merkel B.J."/>
            <person name="Hornburger P."/>
            <person name="Mueller R.-W."/>
            <person name="Bruemmer F."/>
            <person name="Labrenz M."/>
            <person name="Spormann A.M."/>
            <person name="Op den Camp H."/>
            <person name="Overmann J."/>
            <person name="Amann R."/>
            <person name="Jetten M.S.M."/>
            <person name="Mascher T."/>
            <person name="Medema M.H."/>
            <person name="Devos D.P."/>
            <person name="Kaster A.-K."/>
            <person name="Ovreas L."/>
            <person name="Rohde M."/>
            <person name="Galperin M.Y."/>
            <person name="Jogler C."/>
        </authorList>
    </citation>
    <scope>NUCLEOTIDE SEQUENCE [LARGE SCALE GENOMIC DNA]</scope>
    <source>
        <strain evidence="6 7">Q31a</strain>
    </source>
</reference>
<dbReference type="EC" id="3.6.3.-" evidence="6"/>
<evidence type="ECO:0000256" key="3">
    <source>
        <dbReference type="ARBA" id="ARBA00022741"/>
    </source>
</evidence>
<dbReference type="Proteomes" id="UP000318017">
    <property type="component" value="Chromosome"/>
</dbReference>
<sequence>MTDAPAIDVRQIHKRYHDGWFARKSFLALRGVDLTVRRGEAFGLLGPNGAGKTTLIKILLGIVRSTGGAAFLLGHPAGSRGARQRVGYLPENLNFPAHHTALQALRFYGRLNSLDEAVIRSRSRDLLDLVGLVGRETELVRKYSKGMRQRLGLAQAMLHEPELLILDEPTDGLDPVGRSEIRRIITRLKNQGKTVFLNSHILQEVELVCDRVAILATGKLRGVGTPSELTTQFHGALSARLCIEVSGAPEVLEQIGPQLDAELQPLPDGRWQLTAHADSQSDVDRTVDRLRSSNLSIHKLERKRPTLEEVFLSAVNTQDDALLPSSEPAHN</sequence>
<dbReference type="PANTHER" id="PTHR43335">
    <property type="entry name" value="ABC TRANSPORTER, ATP-BINDING PROTEIN"/>
    <property type="match status" value="1"/>
</dbReference>
<dbReference type="PANTHER" id="PTHR43335:SF2">
    <property type="entry name" value="ABC TRANSPORTER, ATP-BINDING PROTEIN"/>
    <property type="match status" value="1"/>
</dbReference>
<accession>A0A518GGC7</accession>
<dbReference type="AlphaFoldDB" id="A0A518GGC7"/>
<evidence type="ECO:0000256" key="4">
    <source>
        <dbReference type="ARBA" id="ARBA00022840"/>
    </source>
</evidence>
<keyword evidence="2" id="KW-0813">Transport</keyword>
<evidence type="ECO:0000259" key="5">
    <source>
        <dbReference type="PROSITE" id="PS50893"/>
    </source>
</evidence>
<comment type="similarity">
    <text evidence="1">Belongs to the ABC transporter superfamily.</text>
</comment>